<comment type="caution">
    <text evidence="1">The sequence shown here is derived from an EMBL/GenBank/DDBJ whole genome shotgun (WGS) entry which is preliminary data.</text>
</comment>
<dbReference type="Proteomes" id="UP001139028">
    <property type="component" value="Unassembled WGS sequence"/>
</dbReference>
<dbReference type="RefSeq" id="WP_252470598.1">
    <property type="nucleotide sequence ID" value="NZ_JALBWM010000073.1"/>
</dbReference>
<accession>A0A9X2ENT4</accession>
<dbReference type="EMBL" id="JALBWM010000073">
    <property type="protein sequence ID" value="MCO1335662.1"/>
    <property type="molecule type" value="Genomic_DNA"/>
</dbReference>
<reference evidence="1" key="1">
    <citation type="journal article" date="2022" name="Arch. Microbiol.">
        <title>Microbulbifer okhotskensis sp. nov., isolated from a deep bottom sediment of the Okhotsk Sea.</title>
        <authorList>
            <person name="Romanenko L."/>
            <person name="Kurilenko V."/>
            <person name="Otstavnykh N."/>
            <person name="Velansky P."/>
            <person name="Isaeva M."/>
            <person name="Mikhailov V."/>
        </authorList>
    </citation>
    <scope>NUCLEOTIDE SEQUENCE</scope>
    <source>
        <strain evidence="1">OS29</strain>
    </source>
</reference>
<gene>
    <name evidence="1" type="ORF">MO867_15095</name>
</gene>
<sequence length="52" mass="5322">MNQIVSLAMPGTLPSALTGVQDLFSQGGLRLSESQHSLPPEIIVASADGADT</sequence>
<evidence type="ECO:0000313" key="1">
    <source>
        <dbReference type="EMBL" id="MCO1335662.1"/>
    </source>
</evidence>
<protein>
    <submittedName>
        <fullName evidence="1">Uncharacterized protein</fullName>
    </submittedName>
</protein>
<evidence type="ECO:0000313" key="2">
    <source>
        <dbReference type="Proteomes" id="UP001139028"/>
    </source>
</evidence>
<proteinExistence type="predicted"/>
<dbReference type="AlphaFoldDB" id="A0A9X2ENT4"/>
<name>A0A9X2ENT4_9GAMM</name>
<organism evidence="1 2">
    <name type="scientific">Microbulbifer okhotskensis</name>
    <dbReference type="NCBI Taxonomy" id="2926617"/>
    <lineage>
        <taxon>Bacteria</taxon>
        <taxon>Pseudomonadati</taxon>
        <taxon>Pseudomonadota</taxon>
        <taxon>Gammaproteobacteria</taxon>
        <taxon>Cellvibrionales</taxon>
        <taxon>Microbulbiferaceae</taxon>
        <taxon>Microbulbifer</taxon>
    </lineage>
</organism>
<keyword evidence="2" id="KW-1185">Reference proteome</keyword>